<dbReference type="AlphaFoldDB" id="A0A8S3XT87"/>
<dbReference type="Proteomes" id="UP000691718">
    <property type="component" value="Unassembled WGS sequence"/>
</dbReference>
<dbReference type="InterPro" id="IPR031311">
    <property type="entry name" value="CHIT_BIND_RR_consensus"/>
</dbReference>
<dbReference type="PANTHER" id="PTHR10380">
    <property type="entry name" value="CUTICLE PROTEIN"/>
    <property type="match status" value="1"/>
</dbReference>
<evidence type="ECO:0000256" key="2">
    <source>
        <dbReference type="ARBA" id="ARBA00022729"/>
    </source>
</evidence>
<feature type="region of interest" description="Disordered" evidence="4">
    <location>
        <begin position="117"/>
        <end position="144"/>
    </location>
</feature>
<evidence type="ECO:0000313" key="7">
    <source>
        <dbReference type="Proteomes" id="UP000691718"/>
    </source>
</evidence>
<dbReference type="GO" id="GO:0062129">
    <property type="term" value="C:chitin-based extracellular matrix"/>
    <property type="evidence" value="ECO:0007669"/>
    <property type="project" value="TreeGrafter"/>
</dbReference>
<dbReference type="InterPro" id="IPR000618">
    <property type="entry name" value="Insect_cuticle"/>
</dbReference>
<dbReference type="OrthoDB" id="7445685at2759"/>
<gene>
    <name evidence="6" type="ORF">PAPOLLO_LOCUS21822</name>
</gene>
<feature type="chain" id="PRO_5035860243" evidence="5">
    <location>
        <begin position="24"/>
        <end position="260"/>
    </location>
</feature>
<protein>
    <submittedName>
        <fullName evidence="6">(apollo) hypothetical protein</fullName>
    </submittedName>
</protein>
<dbReference type="EMBL" id="CAJQZP010001342">
    <property type="protein sequence ID" value="CAG5040118.1"/>
    <property type="molecule type" value="Genomic_DNA"/>
</dbReference>
<feature type="signal peptide" evidence="5">
    <location>
        <begin position="1"/>
        <end position="23"/>
    </location>
</feature>
<dbReference type="PROSITE" id="PS00233">
    <property type="entry name" value="CHIT_BIND_RR_1"/>
    <property type="match status" value="1"/>
</dbReference>
<dbReference type="PROSITE" id="PS51155">
    <property type="entry name" value="CHIT_BIND_RR_2"/>
    <property type="match status" value="1"/>
</dbReference>
<dbReference type="GO" id="GO:0008010">
    <property type="term" value="F:structural constituent of chitin-based larval cuticle"/>
    <property type="evidence" value="ECO:0007669"/>
    <property type="project" value="TreeGrafter"/>
</dbReference>
<accession>A0A8S3XT87</accession>
<keyword evidence="7" id="KW-1185">Reference proteome</keyword>
<keyword evidence="2 5" id="KW-0732">Signal</keyword>
<evidence type="ECO:0000256" key="4">
    <source>
        <dbReference type="SAM" id="MobiDB-lite"/>
    </source>
</evidence>
<evidence type="ECO:0000256" key="5">
    <source>
        <dbReference type="SAM" id="SignalP"/>
    </source>
</evidence>
<reference evidence="6" key="1">
    <citation type="submission" date="2021-04" db="EMBL/GenBank/DDBJ databases">
        <authorList>
            <person name="Tunstrom K."/>
        </authorList>
    </citation>
    <scope>NUCLEOTIDE SEQUENCE</scope>
</reference>
<evidence type="ECO:0000256" key="1">
    <source>
        <dbReference type="ARBA" id="ARBA00022460"/>
    </source>
</evidence>
<proteinExistence type="predicted"/>
<organism evidence="6 7">
    <name type="scientific">Parnassius apollo</name>
    <name type="common">Apollo butterfly</name>
    <name type="synonym">Papilio apollo</name>
    <dbReference type="NCBI Taxonomy" id="110799"/>
    <lineage>
        <taxon>Eukaryota</taxon>
        <taxon>Metazoa</taxon>
        <taxon>Ecdysozoa</taxon>
        <taxon>Arthropoda</taxon>
        <taxon>Hexapoda</taxon>
        <taxon>Insecta</taxon>
        <taxon>Pterygota</taxon>
        <taxon>Neoptera</taxon>
        <taxon>Endopterygota</taxon>
        <taxon>Lepidoptera</taxon>
        <taxon>Glossata</taxon>
        <taxon>Ditrysia</taxon>
        <taxon>Papilionoidea</taxon>
        <taxon>Papilionidae</taxon>
        <taxon>Parnassiinae</taxon>
        <taxon>Parnassini</taxon>
        <taxon>Parnassius</taxon>
        <taxon>Parnassius</taxon>
    </lineage>
</organism>
<dbReference type="PANTHER" id="PTHR10380:SF229">
    <property type="entry name" value="CUTICULAR PROTEIN 49AF, ISOFORM A"/>
    <property type="match status" value="1"/>
</dbReference>
<name>A0A8S3XT87_PARAO</name>
<sequence length="260" mass="29104">MFVRRHLIFYITTIILISSFIQAQDGISGRYGYNHPPSAESDDIVPVAVDYGNGKARENKAIRHSSDLRMKPEEDTVITKELSKQSDFPPKTKIPVKMMVNDQRELVSIHGKIEGYKPNISSREGSLNEPDKDRTQNITDKRKRTRMRKQFVPIITEENFVFSHRGNFHYSFEGGDGTKVFEEGNSNNKAGASVKGGFSYTDNDGNDYSLSYTADENGYRPSGAHLPTPPPIPPEIARALKYLATKSTPQPATEATGKFN</sequence>
<keyword evidence="1 3" id="KW-0193">Cuticle</keyword>
<dbReference type="InterPro" id="IPR050468">
    <property type="entry name" value="Cuticle_Struct_Prot"/>
</dbReference>
<dbReference type="Pfam" id="PF00379">
    <property type="entry name" value="Chitin_bind_4"/>
    <property type="match status" value="1"/>
</dbReference>
<comment type="caution">
    <text evidence="6">The sequence shown here is derived from an EMBL/GenBank/DDBJ whole genome shotgun (WGS) entry which is preliminary data.</text>
</comment>
<evidence type="ECO:0000256" key="3">
    <source>
        <dbReference type="PROSITE-ProRule" id="PRU00497"/>
    </source>
</evidence>
<feature type="region of interest" description="Disordered" evidence="4">
    <location>
        <begin position="213"/>
        <end position="235"/>
    </location>
</feature>
<evidence type="ECO:0000313" key="6">
    <source>
        <dbReference type="EMBL" id="CAG5040118.1"/>
    </source>
</evidence>